<dbReference type="RefSeq" id="WP_186834219.1">
    <property type="nucleotide sequence ID" value="NZ_JAEQMG010000071.1"/>
</dbReference>
<proteinExistence type="predicted"/>
<dbReference type="Proteomes" id="UP000633365">
    <property type="component" value="Unassembled WGS sequence"/>
</dbReference>
<accession>A0A934WRJ6</accession>
<comment type="caution">
    <text evidence="2">The sequence shown here is derived from an EMBL/GenBank/DDBJ whole genome shotgun (WGS) entry which is preliminary data.</text>
</comment>
<reference evidence="2" key="1">
    <citation type="submission" date="2021-01" db="EMBL/GenBank/DDBJ databases">
        <title>Genome public.</title>
        <authorList>
            <person name="Liu C."/>
            <person name="Sun Q."/>
        </authorList>
    </citation>
    <scope>NUCLEOTIDE SEQUENCE</scope>
    <source>
        <strain evidence="2">M6</strain>
    </source>
</reference>
<name>A0A934WRJ6_9FIRM</name>
<protein>
    <submittedName>
        <fullName evidence="2">Uncharacterized protein</fullName>
    </submittedName>
</protein>
<sequence length="167" mass="18617">MTDSTEAGTQQSQENIAETTVYSENATQAPSTQAPSTAEQSDTPLYSQIIRIQVAEDTFSDFDRMYCFLTDKTADTVLAAWGSIKGTMSKIENTDTWSISLARQNITLYSGHRYSVVFTSDWSTQTDVLEFTASGNTREHVAVYTGESTPISYTANTYSYKYKWLGE</sequence>
<feature type="region of interest" description="Disordered" evidence="1">
    <location>
        <begin position="1"/>
        <end position="42"/>
    </location>
</feature>
<evidence type="ECO:0000256" key="1">
    <source>
        <dbReference type="SAM" id="MobiDB-lite"/>
    </source>
</evidence>
<evidence type="ECO:0000313" key="2">
    <source>
        <dbReference type="EMBL" id="MBK6088639.1"/>
    </source>
</evidence>
<organism evidence="2 3">
    <name type="scientific">Ruminococcus difficilis</name>
    <dbReference type="NCBI Taxonomy" id="2763069"/>
    <lineage>
        <taxon>Bacteria</taxon>
        <taxon>Bacillati</taxon>
        <taxon>Bacillota</taxon>
        <taxon>Clostridia</taxon>
        <taxon>Eubacteriales</taxon>
        <taxon>Oscillospiraceae</taxon>
        <taxon>Ruminococcus</taxon>
    </lineage>
</organism>
<dbReference type="AlphaFoldDB" id="A0A934WRJ6"/>
<dbReference type="EMBL" id="JAEQMG010000071">
    <property type="protein sequence ID" value="MBK6088639.1"/>
    <property type="molecule type" value="Genomic_DNA"/>
</dbReference>
<keyword evidence="3" id="KW-1185">Reference proteome</keyword>
<evidence type="ECO:0000313" key="3">
    <source>
        <dbReference type="Proteomes" id="UP000633365"/>
    </source>
</evidence>
<gene>
    <name evidence="2" type="ORF">JKK62_08235</name>
</gene>